<dbReference type="OrthoDB" id="5571888at2759"/>
<keyword evidence="1" id="KW-0812">Transmembrane</keyword>
<organism evidence="3 4">
    <name type="scientific">Tolypocladium ophioglossoides (strain CBS 100239)</name>
    <name type="common">Snaketongue truffleclub</name>
    <name type="synonym">Elaphocordyceps ophioglossoides</name>
    <dbReference type="NCBI Taxonomy" id="1163406"/>
    <lineage>
        <taxon>Eukaryota</taxon>
        <taxon>Fungi</taxon>
        <taxon>Dikarya</taxon>
        <taxon>Ascomycota</taxon>
        <taxon>Pezizomycotina</taxon>
        <taxon>Sordariomycetes</taxon>
        <taxon>Hypocreomycetidae</taxon>
        <taxon>Hypocreales</taxon>
        <taxon>Ophiocordycipitaceae</taxon>
        <taxon>Tolypocladium</taxon>
    </lineage>
</organism>
<dbReference type="InterPro" id="IPR029033">
    <property type="entry name" value="His_PPase_superfam"/>
</dbReference>
<dbReference type="InterPro" id="IPR010730">
    <property type="entry name" value="HET"/>
</dbReference>
<gene>
    <name evidence="3" type="ORF">TOPH_00848</name>
</gene>
<reference evidence="3 4" key="1">
    <citation type="journal article" date="2015" name="BMC Genomics">
        <title>The genome of the truffle-parasite Tolypocladium ophioglossoides and the evolution of antifungal peptaibiotics.</title>
        <authorList>
            <person name="Quandt C.A."/>
            <person name="Bushley K.E."/>
            <person name="Spatafora J.W."/>
        </authorList>
    </citation>
    <scope>NUCLEOTIDE SEQUENCE [LARGE SCALE GENOMIC DNA]</scope>
    <source>
        <strain evidence="3 4">CBS 100239</strain>
    </source>
</reference>
<dbReference type="SUPFAM" id="SSF53254">
    <property type="entry name" value="Phosphoglycerate mutase-like"/>
    <property type="match status" value="1"/>
</dbReference>
<feature type="domain" description="Heterokaryon incompatibility" evidence="2">
    <location>
        <begin position="738"/>
        <end position="894"/>
    </location>
</feature>
<comment type="caution">
    <text evidence="3">The sequence shown here is derived from an EMBL/GenBank/DDBJ whole genome shotgun (WGS) entry which is preliminary data.</text>
</comment>
<dbReference type="Pfam" id="PF06985">
    <property type="entry name" value="HET"/>
    <property type="match status" value="1"/>
</dbReference>
<feature type="transmembrane region" description="Helical" evidence="1">
    <location>
        <begin position="535"/>
        <end position="559"/>
    </location>
</feature>
<dbReference type="Proteomes" id="UP000036947">
    <property type="component" value="Unassembled WGS sequence"/>
</dbReference>
<dbReference type="Pfam" id="PF26639">
    <property type="entry name" value="Het-6_barrel"/>
    <property type="match status" value="1"/>
</dbReference>
<name>A0A0L0NJ87_TOLOC</name>
<protein>
    <submittedName>
        <fullName evidence="3">Heterokaryon incompatibility protein 6, OR allele</fullName>
    </submittedName>
</protein>
<sequence>VFGLVFLVPVPFSCHVHLPTARSLFAVSCCGDCAYVPASTRVGLGRRIAPCVVYSSLFRGITTAAMAPLRLVAALAAAVLVADVSAQAGDDSNGNIKVWATVAYINSGERTPVIGGLQTVLTPEGAQQLWRQGSAFRSRYLTGSSGSNSSSEANSTGVASIQNMAKDAIDNRQLTVLSLADEWVAAGALAFMQGLYPAKTDAFVDGAGGKDLSHDYADGGNVTEYPLNGYQYPKIQTLTTQDNASVGIQGDVACSAWQSEMGTNLTNTKAIQDSVSQSKDLYQTLFSSAPLQGTIPLTSATYLNAYEIYDLVSYLYTHNETVFKGLKDANNTLNTLRANAFNLERAKTSHNSTSKDDPLNVLYSIAGRTLAYQVANNLNGTVAANGASRKMTLMFGSLRPLLSFLSVGGLMTRENLASGPFSRLPEPGAAMVFELISERYSSNSGGFPSTDDLKIRFYYRTTANANETFVTYPLFGSGFDGPIVPYMSFVQRMQDRGTSPVDWCGVCNPGATASWCSNSSSSGDSSSGNSSISPAVGGVIGAIIMAALIGLVSLGLFALGGFRVFRVQRPGKNERSSTLSGFKGPERMAQDADVAVSKGGSREERIGSWEMRDGDREHQVFSTNAGIVTRDFHSTTSRMEEDRVSVSGAPVKARESSSVIAPTTSHRNLRLPQTAASSFMASEPATPPSLPQEPKYEYDPLPSTRSIRILALHPSADATAPLTGTLTTSPLDGPLASYETISYAWGTGPRSLALFILEDGDGPQRRALPLTQSIHDALCRVRRTDDVPRRLWADQVCINQEDLGERGRQVQLMNAVYKGAARILVWLGRDDEGVAADAARMVEHLDGVFRDEEAHERFRRAHSEELAKQSKEPWVPLSRLTRLPWFHRLWIVQEIGTSAPATLFWGASHLDWATLSFVADVLNQRYHHLRSRFAVGTPNFRYLYRRFVEPSVYSYDEHHNRGSFVYELHRARHMLARDPRDHVYAFLGHFSVQKGSWALDGLVADYARPVGDVYVDVAVRVLREATSLILLSATHNVEAGCKRTPFGAADLNLPSWVPDWRVLPVHLVGSPETPHRAGGDTQPQLTIDEERRILYIGGFRIDTIVRRSGVFNGKAFQFRQTGPSHPIEALWQNVCGYEASSLDEQYPSRTTPSTSTDNGANSSNAGRFESSAFFALIQTLTNACIGADRSRPYASIPPSTWLAHGASYMLRSGVAPACIASCVCAAARAGDPFKWSREATLVSRYRRFGVTQRAVYYVMGPDRMDEGDAVVVLHGGRTPFVLRRQDGGDWWVLVGECYVHGIMNGEALQMPDRQEEVFSIH</sequence>
<dbReference type="InterPro" id="IPR052895">
    <property type="entry name" value="HetReg/Transcr_Mod"/>
</dbReference>
<dbReference type="EMBL" id="LFRF01000002">
    <property type="protein sequence ID" value="KND94197.1"/>
    <property type="molecule type" value="Genomic_DNA"/>
</dbReference>
<accession>A0A0L0NJ87</accession>
<evidence type="ECO:0000313" key="3">
    <source>
        <dbReference type="EMBL" id="KND94197.1"/>
    </source>
</evidence>
<dbReference type="PANTHER" id="PTHR24148">
    <property type="entry name" value="ANKYRIN REPEAT DOMAIN-CONTAINING PROTEIN 39 HOMOLOG-RELATED"/>
    <property type="match status" value="1"/>
</dbReference>
<keyword evidence="1" id="KW-1133">Transmembrane helix</keyword>
<dbReference type="PANTHER" id="PTHR24148:SF64">
    <property type="entry name" value="HETEROKARYON INCOMPATIBILITY DOMAIN-CONTAINING PROTEIN"/>
    <property type="match status" value="1"/>
</dbReference>
<dbReference type="Gene3D" id="3.40.50.1240">
    <property type="entry name" value="Phosphoglycerate mutase-like"/>
    <property type="match status" value="1"/>
</dbReference>
<feature type="non-terminal residue" evidence="3">
    <location>
        <position position="1"/>
    </location>
</feature>
<evidence type="ECO:0000256" key="1">
    <source>
        <dbReference type="SAM" id="Phobius"/>
    </source>
</evidence>
<evidence type="ECO:0000259" key="2">
    <source>
        <dbReference type="Pfam" id="PF06985"/>
    </source>
</evidence>
<keyword evidence="4" id="KW-1185">Reference proteome</keyword>
<dbReference type="STRING" id="1163406.A0A0L0NJ87"/>
<evidence type="ECO:0000313" key="4">
    <source>
        <dbReference type="Proteomes" id="UP000036947"/>
    </source>
</evidence>
<keyword evidence="1" id="KW-0472">Membrane</keyword>
<proteinExistence type="predicted"/>